<keyword evidence="4" id="KW-1185">Reference proteome</keyword>
<dbReference type="Pfam" id="PF03103">
    <property type="entry name" value="DUF243"/>
    <property type="match status" value="1"/>
</dbReference>
<gene>
    <name evidence="3" type="ORF">TKK_001937</name>
</gene>
<dbReference type="Proteomes" id="UP001627154">
    <property type="component" value="Unassembled WGS sequence"/>
</dbReference>
<sequence length="364" mass="39589">MCVASVALARPDIGLKLRQQALLQAQAQHGQVDSYGQPLGTPAQQYGPPAKVYGPPSNVYIPAQQQQVRESTYYSGPIASQGHALPVQQVRETVAHAPVAQTPAPAPLLPVVPATNFNSGYEYNAPSHQVQNNQAGSHSSGSSHSGYHYGNGHQEASQEAVVHKHVYVHLPPPEADEHLAPTVIRTAPAQPQKHYKIVFIKAPTVQQPAPIVHAPAVQNEEKTLIYVLVKKPEEQQEVVIPAAQPATPTKPEVFFIKYKAQVSKTRQDIRSLPSFKLSNIFFISDQQKEGENRDASLHSGLEHAVSGHEHQHVLNGIEEQLSQVLGHNVEAVQSHGGAHAEVHHDTAVHGGSHVEEHHHEEGPY</sequence>
<dbReference type="AlphaFoldDB" id="A0ABD2XLA6"/>
<evidence type="ECO:0000313" key="3">
    <source>
        <dbReference type="EMBL" id="KAL3405553.1"/>
    </source>
</evidence>
<feature type="region of interest" description="Disordered" evidence="1">
    <location>
        <begin position="122"/>
        <end position="158"/>
    </location>
</feature>
<dbReference type="PANTHER" id="PTHR31927">
    <property type="entry name" value="FI07246P-RELATED-RELATED"/>
    <property type="match status" value="1"/>
</dbReference>
<dbReference type="EMBL" id="JBJJXI010000020">
    <property type="protein sequence ID" value="KAL3405553.1"/>
    <property type="molecule type" value="Genomic_DNA"/>
</dbReference>
<feature type="compositionally biased region" description="Polar residues" evidence="1">
    <location>
        <begin position="122"/>
        <end position="135"/>
    </location>
</feature>
<protein>
    <recommendedName>
        <fullName evidence="2">DUF243 domain-containing protein</fullName>
    </recommendedName>
</protein>
<name>A0ABD2XLA6_9HYME</name>
<reference evidence="3 4" key="1">
    <citation type="journal article" date="2024" name="bioRxiv">
        <title>A reference genome for Trichogramma kaykai: A tiny desert-dwelling parasitoid wasp with competing sex-ratio distorters.</title>
        <authorList>
            <person name="Culotta J."/>
            <person name="Lindsey A.R."/>
        </authorList>
    </citation>
    <scope>NUCLEOTIDE SEQUENCE [LARGE SCALE GENOMIC DNA]</scope>
    <source>
        <strain evidence="3 4">KSX58</strain>
    </source>
</reference>
<evidence type="ECO:0000259" key="2">
    <source>
        <dbReference type="SMART" id="SM00690"/>
    </source>
</evidence>
<evidence type="ECO:0000313" key="4">
    <source>
        <dbReference type="Proteomes" id="UP001627154"/>
    </source>
</evidence>
<feature type="compositionally biased region" description="Low complexity" evidence="1">
    <location>
        <begin position="136"/>
        <end position="153"/>
    </location>
</feature>
<comment type="caution">
    <text evidence="3">The sequence shown here is derived from an EMBL/GenBank/DDBJ whole genome shotgun (WGS) entry which is preliminary data.</text>
</comment>
<accession>A0ABD2XLA6</accession>
<evidence type="ECO:0000256" key="1">
    <source>
        <dbReference type="SAM" id="MobiDB-lite"/>
    </source>
</evidence>
<dbReference type="PANTHER" id="PTHR31927:SF13">
    <property type="entry name" value="TWEEDLEBETA"/>
    <property type="match status" value="1"/>
</dbReference>
<proteinExistence type="predicted"/>
<dbReference type="InterPro" id="IPR004145">
    <property type="entry name" value="DUF243"/>
</dbReference>
<feature type="domain" description="DUF243" evidence="2">
    <location>
        <begin position="160"/>
        <end position="261"/>
    </location>
</feature>
<organism evidence="3 4">
    <name type="scientific">Trichogramma kaykai</name>
    <dbReference type="NCBI Taxonomy" id="54128"/>
    <lineage>
        <taxon>Eukaryota</taxon>
        <taxon>Metazoa</taxon>
        <taxon>Ecdysozoa</taxon>
        <taxon>Arthropoda</taxon>
        <taxon>Hexapoda</taxon>
        <taxon>Insecta</taxon>
        <taxon>Pterygota</taxon>
        <taxon>Neoptera</taxon>
        <taxon>Endopterygota</taxon>
        <taxon>Hymenoptera</taxon>
        <taxon>Apocrita</taxon>
        <taxon>Proctotrupomorpha</taxon>
        <taxon>Chalcidoidea</taxon>
        <taxon>Trichogrammatidae</taxon>
        <taxon>Trichogramma</taxon>
    </lineage>
</organism>
<dbReference type="SMART" id="SM00690">
    <property type="entry name" value="DM5"/>
    <property type="match status" value="1"/>
</dbReference>